<accession>A0A2W5SXC9</accession>
<evidence type="ECO:0000256" key="4">
    <source>
        <dbReference type="SAM" id="Phobius"/>
    </source>
</evidence>
<evidence type="ECO:0000256" key="2">
    <source>
        <dbReference type="ARBA" id="ARBA00023054"/>
    </source>
</evidence>
<feature type="transmembrane region" description="Helical" evidence="4">
    <location>
        <begin position="26"/>
        <end position="47"/>
    </location>
</feature>
<sequence length="438" mass="47665">MTATTLITSGERAAALLVRTPRATRIFARLMAVLAGTTLVALVAVPWQQSISGTGRVVAFAPVERQQEVDAVIEGRVTTWNVREGSRVKAGDVMLELTDNDPAIIQRLQEERLAVIARVDAAALRTRSIQSRQKALESSRAAAIRGAVNRVSMARERARAAKQAVDAAKAAMETAQLNIKRQQKLFEEGLTSQRNVELAQLDAVRTATEVERAYATLQAAEGEALALEEDRARVEHDLTASIDDAHAQEAVAAAEQAAAAGELARIEVRLARQQTMQIRAPMDGTVLRLLSGQGNAFVKAGDPLLTLVPDTESRAVELWVDGNDMPLLSEGRPVRLQFEGWPAVQFTGWPSVAVGTFGGEVALIDSADDGSGRFRILVKPDQGDEWPTGLYLRQGVRVNGWVLLDQVKLGYELWRRFNGFPPTVSRPEGEKAQGKKKK</sequence>
<feature type="domain" description="Multidrug resistance protein MdtA-like barrel-sandwich hybrid" evidence="5">
    <location>
        <begin position="66"/>
        <end position="304"/>
    </location>
</feature>
<name>A0A2W5SXC9_9BACT</name>
<keyword evidence="4" id="KW-0472">Membrane</keyword>
<dbReference type="PANTHER" id="PTHR32347:SF23">
    <property type="entry name" value="BLL5650 PROTEIN"/>
    <property type="match status" value="1"/>
</dbReference>
<evidence type="ECO:0000313" key="6">
    <source>
        <dbReference type="EMBL" id="PZR08029.1"/>
    </source>
</evidence>
<comment type="caution">
    <text evidence="6">The sequence shown here is derived from an EMBL/GenBank/DDBJ whole genome shotgun (WGS) entry which is preliminary data.</text>
</comment>
<dbReference type="SUPFAM" id="SSF111369">
    <property type="entry name" value="HlyD-like secretion proteins"/>
    <property type="match status" value="1"/>
</dbReference>
<dbReference type="EMBL" id="QFQP01000027">
    <property type="protein sequence ID" value="PZR08029.1"/>
    <property type="molecule type" value="Genomic_DNA"/>
</dbReference>
<comment type="subcellular location">
    <subcellularLocation>
        <location evidence="1">Cell envelope</location>
    </subcellularLocation>
</comment>
<feature type="coiled-coil region" evidence="3">
    <location>
        <begin position="210"/>
        <end position="237"/>
    </location>
</feature>
<dbReference type="InterPro" id="IPR058625">
    <property type="entry name" value="MdtA-like_BSH"/>
</dbReference>
<dbReference type="Proteomes" id="UP000249061">
    <property type="component" value="Unassembled WGS sequence"/>
</dbReference>
<dbReference type="GO" id="GO:0030313">
    <property type="term" value="C:cell envelope"/>
    <property type="evidence" value="ECO:0007669"/>
    <property type="project" value="UniProtKB-SubCell"/>
</dbReference>
<dbReference type="InterPro" id="IPR050465">
    <property type="entry name" value="UPF0194_transport"/>
</dbReference>
<reference evidence="6 7" key="1">
    <citation type="submission" date="2017-08" db="EMBL/GenBank/DDBJ databases">
        <title>Infants hospitalized years apart are colonized by the same room-sourced microbial strains.</title>
        <authorList>
            <person name="Brooks B."/>
            <person name="Olm M.R."/>
            <person name="Firek B.A."/>
            <person name="Baker R."/>
            <person name="Thomas B.C."/>
            <person name="Morowitz M.J."/>
            <person name="Banfield J.F."/>
        </authorList>
    </citation>
    <scope>NUCLEOTIDE SEQUENCE [LARGE SCALE GENOMIC DNA]</scope>
    <source>
        <strain evidence="6">S2_003_000_R2_14</strain>
    </source>
</reference>
<proteinExistence type="predicted"/>
<evidence type="ECO:0000313" key="7">
    <source>
        <dbReference type="Proteomes" id="UP000249061"/>
    </source>
</evidence>
<evidence type="ECO:0000259" key="5">
    <source>
        <dbReference type="Pfam" id="PF25917"/>
    </source>
</evidence>
<dbReference type="Pfam" id="PF25917">
    <property type="entry name" value="BSH_RND"/>
    <property type="match status" value="1"/>
</dbReference>
<feature type="coiled-coil region" evidence="3">
    <location>
        <begin position="151"/>
        <end position="185"/>
    </location>
</feature>
<dbReference type="Gene3D" id="1.10.287.470">
    <property type="entry name" value="Helix hairpin bin"/>
    <property type="match status" value="1"/>
</dbReference>
<keyword evidence="4" id="KW-0812">Transmembrane</keyword>
<gene>
    <name evidence="6" type="ORF">DI536_25675</name>
</gene>
<dbReference type="PRINTS" id="PR01490">
    <property type="entry name" value="RTXTOXIND"/>
</dbReference>
<keyword evidence="4" id="KW-1133">Transmembrane helix</keyword>
<protein>
    <submittedName>
        <fullName evidence="6">Transporter</fullName>
    </submittedName>
</protein>
<keyword evidence="2 3" id="KW-0175">Coiled coil</keyword>
<dbReference type="Gene3D" id="2.40.50.100">
    <property type="match status" value="1"/>
</dbReference>
<dbReference type="PANTHER" id="PTHR32347">
    <property type="entry name" value="EFFLUX SYSTEM COMPONENT YKNX-RELATED"/>
    <property type="match status" value="1"/>
</dbReference>
<evidence type="ECO:0000256" key="3">
    <source>
        <dbReference type="SAM" id="Coils"/>
    </source>
</evidence>
<evidence type="ECO:0000256" key="1">
    <source>
        <dbReference type="ARBA" id="ARBA00004196"/>
    </source>
</evidence>
<organism evidence="6 7">
    <name type="scientific">Archangium gephyra</name>
    <dbReference type="NCBI Taxonomy" id="48"/>
    <lineage>
        <taxon>Bacteria</taxon>
        <taxon>Pseudomonadati</taxon>
        <taxon>Myxococcota</taxon>
        <taxon>Myxococcia</taxon>
        <taxon>Myxococcales</taxon>
        <taxon>Cystobacterineae</taxon>
        <taxon>Archangiaceae</taxon>
        <taxon>Archangium</taxon>
    </lineage>
</organism>
<dbReference type="AlphaFoldDB" id="A0A2W5SXC9"/>